<sequence>MSTIEIIVIAIVEAMDCFAVAISTGLCKSGIKRSRAVLQAVSFGVFQGGMTLLGYFLGSFAERWFNAVGTPIACAILCILGARMIWGAIRGGEATASCAYLSLMNILLLSIATSIDAFAVGISFAFLNANMVFATSAIAIASFVMGVLGFEIGRHASKRFKTKIPEIIAGIILIAIGVKMFI</sequence>
<name>A0A380RU26_FIBSU</name>
<comment type="subcellular location">
    <subcellularLocation>
        <location evidence="8">Cell membrane</location>
        <topology evidence="8">Multi-pass membrane protein</topology>
    </subcellularLocation>
</comment>
<keyword evidence="3 8" id="KW-0812">Transmembrane</keyword>
<feature type="transmembrane region" description="Helical" evidence="8">
    <location>
        <begin position="36"/>
        <end position="58"/>
    </location>
</feature>
<dbReference type="GO" id="GO:0005886">
    <property type="term" value="C:plasma membrane"/>
    <property type="evidence" value="ECO:0007669"/>
    <property type="project" value="UniProtKB-SubCell"/>
</dbReference>
<keyword evidence="4 8" id="KW-1133">Transmembrane helix</keyword>
<protein>
    <recommendedName>
        <fullName evidence="8">Putative manganese efflux pump MntP</fullName>
    </recommendedName>
</protein>
<evidence type="ECO:0000256" key="2">
    <source>
        <dbReference type="ARBA" id="ARBA00022475"/>
    </source>
</evidence>
<gene>
    <name evidence="8" type="primary">mntP</name>
    <name evidence="9" type="ORF">SAMN05661053_0240</name>
</gene>
<evidence type="ECO:0000256" key="6">
    <source>
        <dbReference type="ARBA" id="ARBA00023136"/>
    </source>
</evidence>
<accession>A0A380RU26</accession>
<dbReference type="RefSeq" id="WP_109571791.1">
    <property type="nucleotide sequence ID" value="NZ_UHJL01000001.1"/>
</dbReference>
<dbReference type="Pfam" id="PF02659">
    <property type="entry name" value="Mntp"/>
    <property type="match status" value="1"/>
</dbReference>
<keyword evidence="7 8" id="KW-0464">Manganese</keyword>
<proteinExistence type="inferred from homology"/>
<evidence type="ECO:0000256" key="3">
    <source>
        <dbReference type="ARBA" id="ARBA00022692"/>
    </source>
</evidence>
<evidence type="ECO:0000256" key="4">
    <source>
        <dbReference type="ARBA" id="ARBA00022989"/>
    </source>
</evidence>
<evidence type="ECO:0000313" key="10">
    <source>
        <dbReference type="Proteomes" id="UP000255423"/>
    </source>
</evidence>
<keyword evidence="6 8" id="KW-0472">Membrane</keyword>
<feature type="transmembrane region" description="Helical" evidence="8">
    <location>
        <begin position="132"/>
        <end position="152"/>
    </location>
</feature>
<feature type="transmembrane region" description="Helical" evidence="8">
    <location>
        <begin position="6"/>
        <end position="24"/>
    </location>
</feature>
<dbReference type="PANTHER" id="PTHR35529:SF1">
    <property type="entry name" value="MANGANESE EFFLUX PUMP MNTP-RELATED"/>
    <property type="match status" value="1"/>
</dbReference>
<dbReference type="PANTHER" id="PTHR35529">
    <property type="entry name" value="MANGANESE EFFLUX PUMP MNTP-RELATED"/>
    <property type="match status" value="1"/>
</dbReference>
<evidence type="ECO:0000256" key="8">
    <source>
        <dbReference type="HAMAP-Rule" id="MF_01521"/>
    </source>
</evidence>
<evidence type="ECO:0000256" key="1">
    <source>
        <dbReference type="ARBA" id="ARBA00022448"/>
    </source>
</evidence>
<evidence type="ECO:0000256" key="7">
    <source>
        <dbReference type="ARBA" id="ARBA00023211"/>
    </source>
</evidence>
<evidence type="ECO:0000313" key="9">
    <source>
        <dbReference type="EMBL" id="SUQ19016.1"/>
    </source>
</evidence>
<dbReference type="InterPro" id="IPR022929">
    <property type="entry name" value="Put_MntP"/>
</dbReference>
<dbReference type="InterPro" id="IPR003810">
    <property type="entry name" value="Mntp/YtaF"/>
</dbReference>
<dbReference type="EMBL" id="UHJL01000001">
    <property type="protein sequence ID" value="SUQ19016.1"/>
    <property type="molecule type" value="Genomic_DNA"/>
</dbReference>
<feature type="transmembrane region" description="Helical" evidence="8">
    <location>
        <begin position="98"/>
        <end position="126"/>
    </location>
</feature>
<keyword evidence="5 8" id="KW-0406">Ion transport</keyword>
<comment type="similarity">
    <text evidence="8">Belongs to the MntP (TC 9.B.29) family.</text>
</comment>
<comment type="function">
    <text evidence="8">Probably functions as a manganese efflux pump.</text>
</comment>
<evidence type="ECO:0000256" key="5">
    <source>
        <dbReference type="ARBA" id="ARBA00023065"/>
    </source>
</evidence>
<organism evidence="9 10">
    <name type="scientific">Fibrobacter succinogenes</name>
    <name type="common">Bacteroides succinogenes</name>
    <dbReference type="NCBI Taxonomy" id="833"/>
    <lineage>
        <taxon>Bacteria</taxon>
        <taxon>Pseudomonadati</taxon>
        <taxon>Fibrobacterota</taxon>
        <taxon>Fibrobacteria</taxon>
        <taxon>Fibrobacterales</taxon>
        <taxon>Fibrobacteraceae</taxon>
        <taxon>Fibrobacter</taxon>
    </lineage>
</organism>
<keyword evidence="2 8" id="KW-1003">Cell membrane</keyword>
<dbReference type="Proteomes" id="UP000255423">
    <property type="component" value="Unassembled WGS sequence"/>
</dbReference>
<dbReference type="AlphaFoldDB" id="A0A380RU26"/>
<dbReference type="HAMAP" id="MF_01521">
    <property type="entry name" value="MntP_pump"/>
    <property type="match status" value="1"/>
</dbReference>
<reference evidence="9 10" key="1">
    <citation type="submission" date="2017-08" db="EMBL/GenBank/DDBJ databases">
        <authorList>
            <person name="de Groot N.N."/>
        </authorList>
    </citation>
    <scope>NUCLEOTIDE SEQUENCE [LARGE SCALE GENOMIC DNA]</scope>
    <source>
        <strain evidence="9 10">HM2</strain>
    </source>
</reference>
<dbReference type="GO" id="GO:0005384">
    <property type="term" value="F:manganese ion transmembrane transporter activity"/>
    <property type="evidence" value="ECO:0007669"/>
    <property type="project" value="UniProtKB-UniRule"/>
</dbReference>
<feature type="transmembrane region" description="Helical" evidence="8">
    <location>
        <begin position="64"/>
        <end position="86"/>
    </location>
</feature>
<keyword evidence="1 8" id="KW-0813">Transport</keyword>